<evidence type="ECO:0000256" key="4">
    <source>
        <dbReference type="ARBA" id="ARBA00022741"/>
    </source>
</evidence>
<dbReference type="EC" id="2.7.11.1" evidence="1"/>
<dbReference type="Pfam" id="PF00069">
    <property type="entry name" value="Pkinase"/>
    <property type="match status" value="1"/>
</dbReference>
<reference evidence="11" key="1">
    <citation type="journal article" date="2019" name="Int. J. Syst. Evol. Microbiol.">
        <title>The Global Catalogue of Microorganisms (GCM) 10K type strain sequencing project: providing services to taxonomists for standard genome sequencing and annotation.</title>
        <authorList>
            <consortium name="The Broad Institute Genomics Platform"/>
            <consortium name="The Broad Institute Genome Sequencing Center for Infectious Disease"/>
            <person name="Wu L."/>
            <person name="Ma J."/>
        </authorList>
    </citation>
    <scope>NUCLEOTIDE SEQUENCE [LARGE SCALE GENOMIC DNA]</scope>
    <source>
        <strain evidence="11">KCTC 32255</strain>
    </source>
</reference>
<dbReference type="PROSITE" id="PS00107">
    <property type="entry name" value="PROTEIN_KINASE_ATP"/>
    <property type="match status" value="1"/>
</dbReference>
<feature type="binding site" evidence="7">
    <location>
        <position position="41"/>
    </location>
    <ligand>
        <name>ATP</name>
        <dbReference type="ChEBI" id="CHEBI:30616"/>
    </ligand>
</feature>
<dbReference type="SMART" id="SM00220">
    <property type="entry name" value="S_TKc"/>
    <property type="match status" value="1"/>
</dbReference>
<evidence type="ECO:0000313" key="10">
    <source>
        <dbReference type="EMBL" id="MFC6867623.1"/>
    </source>
</evidence>
<evidence type="ECO:0000256" key="7">
    <source>
        <dbReference type="PROSITE-ProRule" id="PRU10141"/>
    </source>
</evidence>
<dbReference type="Gene3D" id="3.30.200.20">
    <property type="entry name" value="Phosphorylase Kinase, domain 1"/>
    <property type="match status" value="1"/>
</dbReference>
<dbReference type="SUPFAM" id="SSF56112">
    <property type="entry name" value="Protein kinase-like (PK-like)"/>
    <property type="match status" value="1"/>
</dbReference>
<evidence type="ECO:0000256" key="5">
    <source>
        <dbReference type="ARBA" id="ARBA00022777"/>
    </source>
</evidence>
<dbReference type="Gene3D" id="1.10.510.10">
    <property type="entry name" value="Transferase(Phosphotransferase) domain 1"/>
    <property type="match status" value="1"/>
</dbReference>
<dbReference type="RefSeq" id="WP_345401143.1">
    <property type="nucleotide sequence ID" value="NZ_BAABLA010000104.1"/>
</dbReference>
<evidence type="ECO:0000256" key="8">
    <source>
        <dbReference type="SAM" id="MobiDB-lite"/>
    </source>
</evidence>
<evidence type="ECO:0000259" key="9">
    <source>
        <dbReference type="PROSITE" id="PS50011"/>
    </source>
</evidence>
<organism evidence="10 11">
    <name type="scientific">Haloechinothrix salitolerans</name>
    <dbReference type="NCBI Taxonomy" id="926830"/>
    <lineage>
        <taxon>Bacteria</taxon>
        <taxon>Bacillati</taxon>
        <taxon>Actinomycetota</taxon>
        <taxon>Actinomycetes</taxon>
        <taxon>Pseudonocardiales</taxon>
        <taxon>Pseudonocardiaceae</taxon>
        <taxon>Haloechinothrix</taxon>
    </lineage>
</organism>
<evidence type="ECO:0000256" key="3">
    <source>
        <dbReference type="ARBA" id="ARBA00022679"/>
    </source>
</evidence>
<dbReference type="InterPro" id="IPR008271">
    <property type="entry name" value="Ser/Thr_kinase_AS"/>
</dbReference>
<evidence type="ECO:0000256" key="2">
    <source>
        <dbReference type="ARBA" id="ARBA00022527"/>
    </source>
</evidence>
<dbReference type="PROSITE" id="PS50011">
    <property type="entry name" value="PROTEIN_KINASE_DOM"/>
    <property type="match status" value="1"/>
</dbReference>
<comment type="caution">
    <text evidence="10">The sequence shown here is derived from an EMBL/GenBank/DDBJ whole genome shotgun (WGS) entry which is preliminary data.</text>
</comment>
<gene>
    <name evidence="10" type="ORF">ACFQGD_10725</name>
</gene>
<dbReference type="GO" id="GO:0004674">
    <property type="term" value="F:protein serine/threonine kinase activity"/>
    <property type="evidence" value="ECO:0007669"/>
    <property type="project" value="UniProtKB-EC"/>
</dbReference>
<dbReference type="PROSITE" id="PS00108">
    <property type="entry name" value="PROTEIN_KINASE_ST"/>
    <property type="match status" value="1"/>
</dbReference>
<dbReference type="InterPro" id="IPR011009">
    <property type="entry name" value="Kinase-like_dom_sf"/>
</dbReference>
<dbReference type="PANTHER" id="PTHR43289:SF6">
    <property type="entry name" value="SERINE_THREONINE-PROTEIN KINASE NEKL-3"/>
    <property type="match status" value="1"/>
</dbReference>
<evidence type="ECO:0000256" key="6">
    <source>
        <dbReference type="ARBA" id="ARBA00022840"/>
    </source>
</evidence>
<feature type="compositionally biased region" description="Polar residues" evidence="8">
    <location>
        <begin position="294"/>
        <end position="306"/>
    </location>
</feature>
<evidence type="ECO:0000256" key="1">
    <source>
        <dbReference type="ARBA" id="ARBA00012513"/>
    </source>
</evidence>
<evidence type="ECO:0000313" key="11">
    <source>
        <dbReference type="Proteomes" id="UP001596337"/>
    </source>
</evidence>
<protein>
    <recommendedName>
        <fullName evidence="1">non-specific serine/threonine protein kinase</fullName>
        <ecNumber evidence="1">2.7.11.1</ecNumber>
    </recommendedName>
</protein>
<feature type="region of interest" description="Disordered" evidence="8">
    <location>
        <begin position="270"/>
        <end position="306"/>
    </location>
</feature>
<keyword evidence="6 7" id="KW-0067">ATP-binding</keyword>
<keyword evidence="4 7" id="KW-0547">Nucleotide-binding</keyword>
<keyword evidence="3 10" id="KW-0808">Transferase</keyword>
<dbReference type="PANTHER" id="PTHR43289">
    <property type="entry name" value="MITOGEN-ACTIVATED PROTEIN KINASE KINASE KINASE 20-RELATED"/>
    <property type="match status" value="1"/>
</dbReference>
<dbReference type="InterPro" id="IPR000719">
    <property type="entry name" value="Prot_kinase_dom"/>
</dbReference>
<keyword evidence="11" id="KW-1185">Reference proteome</keyword>
<keyword evidence="2" id="KW-0723">Serine/threonine-protein kinase</keyword>
<proteinExistence type="predicted"/>
<dbReference type="InterPro" id="IPR017441">
    <property type="entry name" value="Protein_kinase_ATP_BS"/>
</dbReference>
<accession>A0ABW2BYE6</accession>
<keyword evidence="5 10" id="KW-0418">Kinase</keyword>
<dbReference type="EMBL" id="JBHSXX010000001">
    <property type="protein sequence ID" value="MFC6867623.1"/>
    <property type="molecule type" value="Genomic_DNA"/>
</dbReference>
<name>A0ABW2BYE6_9PSEU</name>
<sequence length="306" mass="32389">MNDVGDLLAGRYRLQRCIGCGAMGVVWQAIDERLGRQVAIKQLLVSPDDDATSAERAWFRAAREGQITARLRHPNAVVVYDVDVHGDLPILVMEYVRARSVASILAENGPQDPTEAGGIGARVADALAAAHTIGIVHRDVKPANILVGDDGVVKLVDFGVSHLSGDRPTPSTELIGTPAYLAPEVAGGREPAPASDVFSLGATLYSAVEGVSPFGARTDNPITMVRRAAVGHVPPPRYAGVLTAALMRMLRAAPDERPSAAETADLLRAATAGHPARDPSDVVARIPHQRKQEPTTPLSATTPIRR</sequence>
<dbReference type="Proteomes" id="UP001596337">
    <property type="component" value="Unassembled WGS sequence"/>
</dbReference>
<feature type="domain" description="Protein kinase" evidence="9">
    <location>
        <begin position="12"/>
        <end position="277"/>
    </location>
</feature>
<dbReference type="CDD" id="cd14014">
    <property type="entry name" value="STKc_PknB_like"/>
    <property type="match status" value="1"/>
</dbReference>